<gene>
    <name evidence="2" type="ORF">CAAU_0280</name>
</gene>
<dbReference type="AlphaFoldDB" id="G0V489"/>
<evidence type="ECO:0000313" key="3">
    <source>
        <dbReference type="Proteomes" id="UP000007652"/>
    </source>
</evidence>
<dbReference type="GO" id="GO:0016747">
    <property type="term" value="F:acyltransferase activity, transferring groups other than amino-acyl groups"/>
    <property type="evidence" value="ECO:0007669"/>
    <property type="project" value="InterPro"/>
</dbReference>
<organism evidence="2 3">
    <name type="scientific">Caloramator australicus RC3</name>
    <dbReference type="NCBI Taxonomy" id="857293"/>
    <lineage>
        <taxon>Bacteria</taxon>
        <taxon>Bacillati</taxon>
        <taxon>Bacillota</taxon>
        <taxon>Clostridia</taxon>
        <taxon>Eubacteriales</taxon>
        <taxon>Clostridiaceae</taxon>
        <taxon>Caloramator</taxon>
    </lineage>
</organism>
<dbReference type="PROSITE" id="PS51186">
    <property type="entry name" value="GNAT"/>
    <property type="match status" value="1"/>
</dbReference>
<dbReference type="RefSeq" id="WP_008907652.1">
    <property type="nucleotide sequence ID" value="NZ_CAKP01000009.1"/>
</dbReference>
<dbReference type="CDD" id="cd04301">
    <property type="entry name" value="NAT_SF"/>
    <property type="match status" value="1"/>
</dbReference>
<keyword evidence="3" id="KW-1185">Reference proteome</keyword>
<dbReference type="InterPro" id="IPR000182">
    <property type="entry name" value="GNAT_dom"/>
</dbReference>
<dbReference type="InterPro" id="IPR003607">
    <property type="entry name" value="HD/PDEase_dom"/>
</dbReference>
<proteinExistence type="predicted"/>
<evidence type="ECO:0000313" key="2">
    <source>
        <dbReference type="EMBL" id="CCC57929.1"/>
    </source>
</evidence>
<dbReference type="STRING" id="857293.CAAU_0280"/>
<dbReference type="Gene3D" id="3.40.630.30">
    <property type="match status" value="1"/>
</dbReference>
<dbReference type="GO" id="GO:0008893">
    <property type="term" value="F:guanosine-3',5'-bis(diphosphate) 3'-diphosphatase activity"/>
    <property type="evidence" value="ECO:0007669"/>
    <property type="project" value="TreeGrafter"/>
</dbReference>
<accession>G0V489</accession>
<reference evidence="2 3" key="1">
    <citation type="journal article" date="2011" name="J. Bacteriol.">
        <title>Draft genome sequence of Caloramator australicus strain RC3T, a thermoanaerobe from the Great Artesian Basin of Australia.</title>
        <authorList>
            <person name="Ogg C.D."/>
            <person name="Patel B.K.C."/>
        </authorList>
    </citation>
    <scope>NUCLEOTIDE SEQUENCE [LARGE SCALE GENOMIC DNA]</scope>
    <source>
        <strain evidence="2 3">RC3</strain>
    </source>
</reference>
<dbReference type="eggNOG" id="COG0317">
    <property type="taxonomic scope" value="Bacteria"/>
</dbReference>
<dbReference type="EMBL" id="CAKP01000009">
    <property type="protein sequence ID" value="CCC57929.1"/>
    <property type="molecule type" value="Genomic_DNA"/>
</dbReference>
<comment type="caution">
    <text evidence="2">The sequence shown here is derived from an EMBL/GenBank/DDBJ whole genome shotgun (WGS) entry which is preliminary data.</text>
</comment>
<evidence type="ECO:0000259" key="1">
    <source>
        <dbReference type="PROSITE" id="PS51186"/>
    </source>
</evidence>
<dbReference type="SMART" id="SM00471">
    <property type="entry name" value="HDc"/>
    <property type="match status" value="1"/>
</dbReference>
<dbReference type="InterPro" id="IPR052194">
    <property type="entry name" value="MESH1"/>
</dbReference>
<feature type="domain" description="N-acetyltransferase" evidence="1">
    <location>
        <begin position="198"/>
        <end position="334"/>
    </location>
</feature>
<name>G0V489_9CLOT</name>
<dbReference type="PANTHER" id="PTHR46246:SF1">
    <property type="entry name" value="GUANOSINE-3',5'-BIS(DIPHOSPHATE) 3'-PYROPHOSPHOHYDROLASE MESH1"/>
    <property type="match status" value="1"/>
</dbReference>
<dbReference type="SUPFAM" id="SSF55729">
    <property type="entry name" value="Acyl-CoA N-acyltransferases (Nat)"/>
    <property type="match status" value="1"/>
</dbReference>
<dbReference type="PANTHER" id="PTHR46246">
    <property type="entry name" value="GUANOSINE-3',5'-BIS(DIPHOSPHATE) 3'-PYROPHOSPHOHYDROLASE MESH1"/>
    <property type="match status" value="1"/>
</dbReference>
<dbReference type="OrthoDB" id="9802385at2"/>
<dbReference type="Pfam" id="PF13328">
    <property type="entry name" value="HD_4"/>
    <property type="match status" value="1"/>
</dbReference>
<dbReference type="eggNOG" id="COG0456">
    <property type="taxonomic scope" value="Bacteria"/>
</dbReference>
<dbReference type="Pfam" id="PF00583">
    <property type="entry name" value="Acetyltransf_1"/>
    <property type="match status" value="1"/>
</dbReference>
<dbReference type="CDD" id="cd00077">
    <property type="entry name" value="HDc"/>
    <property type="match status" value="1"/>
</dbReference>
<keyword evidence="2" id="KW-0808">Transferase</keyword>
<dbReference type="SUPFAM" id="SSF109604">
    <property type="entry name" value="HD-domain/PDEase-like"/>
    <property type="match status" value="1"/>
</dbReference>
<dbReference type="Proteomes" id="UP000007652">
    <property type="component" value="Unassembled WGS sequence"/>
</dbReference>
<dbReference type="Gene3D" id="1.10.3210.10">
    <property type="entry name" value="Hypothetical protein af1432"/>
    <property type="match status" value="1"/>
</dbReference>
<protein>
    <submittedName>
        <fullName evidence="2">Acetyltransferase, GNAT family</fullName>
    </submittedName>
</protein>
<dbReference type="InterPro" id="IPR016181">
    <property type="entry name" value="Acyl_CoA_acyltransferase"/>
</dbReference>
<sequence length="354" mass="41329">MNFLALKIAWDVHKKQLRKGSSIPYIIHPIEVAIILYENGADEELLNAAILHDTLEDTTGNREELLNKLKNNFSRRTIDLILAASEPLKVKTKEKLTQEEEIKTWRERKEHTIEFVKGASRDIKMLICADKLSNIRSTYRDYKRLGKKVWEKFNAGYEDQKWYYESLVKALEELKGLKMYDEFKNLVEQIFNYDKKDIIIKYADIEEKKVLMEGIKREWGSDIILSKGKVHRIIELPWLIAVSEGEILGFLIYSIEKAECEIVLLESLVKNIGVGSKLLKELTSIAKKECQRIFLITTNDNIDAMKFYQKNGFEMVAIYKDAVKRARCIKPQIPLIGNYEIPIKDEIEFELRFS</sequence>